<organism evidence="2">
    <name type="scientific">Trachysalambria curvirostris nimavirus</name>
    <dbReference type="NCBI Taxonomy" id="2984282"/>
    <lineage>
        <taxon>Viruses</taxon>
        <taxon>Viruses incertae sedis</taxon>
        <taxon>Naldaviricetes</taxon>
        <taxon>Nimaviridae</taxon>
    </lineage>
</organism>
<evidence type="ECO:0000256" key="1">
    <source>
        <dbReference type="SAM" id="Phobius"/>
    </source>
</evidence>
<proteinExistence type="predicted"/>
<feature type="transmembrane region" description="Helical" evidence="1">
    <location>
        <begin position="27"/>
        <end position="45"/>
    </location>
</feature>
<reference evidence="2" key="1">
    <citation type="submission" date="2022-10" db="EMBL/GenBank/DDBJ databases">
        <title>Genome sequences of endogenous nimaviruses in decapod crustaceans.</title>
        <authorList>
            <person name="Kawato S."/>
            <person name="Nozaki R."/>
            <person name="Kondo H."/>
            <person name="Hirono I."/>
        </authorList>
    </citation>
    <scope>NUCLEOTIDE SEQUENCE</scope>
    <source>
        <strain evidence="2">Ube2021</strain>
    </source>
</reference>
<sequence length="133" mass="15074">MARDNIYDLLSDIEDNEERFVLSRRRAAILIFFVGVIVLALLFIIRLDIDIKHGHIGERGNIIERVTPLLRGPVNTALNGVDGRSALSHPGTASEYEEYCPRRVAVLKNQRDPRMLLSSLLGSPYGRTDYLRQ</sequence>
<keyword evidence="1" id="KW-0472">Membrane</keyword>
<evidence type="ECO:0000313" key="2">
    <source>
        <dbReference type="EMBL" id="BDT62977.1"/>
    </source>
</evidence>
<accession>A0A9C7EZ10</accession>
<name>A0A9C7EZ10_9VIRU</name>
<protein>
    <submittedName>
        <fullName evidence="2">Wsv136-like protein</fullName>
    </submittedName>
</protein>
<dbReference type="EMBL" id="LC738880">
    <property type="protein sequence ID" value="BDT62977.1"/>
    <property type="molecule type" value="Genomic_DNA"/>
</dbReference>
<keyword evidence="1" id="KW-0812">Transmembrane</keyword>
<keyword evidence="1" id="KW-1133">Transmembrane helix</keyword>